<evidence type="ECO:0000313" key="2">
    <source>
        <dbReference type="EMBL" id="KAF6142451.1"/>
    </source>
</evidence>
<dbReference type="PANTHER" id="PTHR32370">
    <property type="entry name" value="OS12G0117600 PROTEIN"/>
    <property type="match status" value="1"/>
</dbReference>
<comment type="caution">
    <text evidence="2">The sequence shown here is derived from an EMBL/GenBank/DDBJ whole genome shotgun (WGS) entry which is preliminary data.</text>
</comment>
<proteinExistence type="predicted"/>
<evidence type="ECO:0000313" key="3">
    <source>
        <dbReference type="Proteomes" id="UP000541444"/>
    </source>
</evidence>
<feature type="non-terminal residue" evidence="2">
    <location>
        <position position="1"/>
    </location>
</feature>
<accession>A0A7J7LIF0</accession>
<gene>
    <name evidence="2" type="ORF">GIB67_039415</name>
</gene>
<reference evidence="2 3" key="1">
    <citation type="journal article" date="2020" name="IScience">
        <title>Genome Sequencing of the Endangered Kingdonia uniflora (Circaeasteraceae, Ranunculales) Reveals Potential Mechanisms of Evolutionary Specialization.</title>
        <authorList>
            <person name="Sun Y."/>
            <person name="Deng T."/>
            <person name="Zhang A."/>
            <person name="Moore M.J."/>
            <person name="Landis J.B."/>
            <person name="Lin N."/>
            <person name="Zhang H."/>
            <person name="Zhang X."/>
            <person name="Huang J."/>
            <person name="Zhang X."/>
            <person name="Sun H."/>
            <person name="Wang H."/>
        </authorList>
    </citation>
    <scope>NUCLEOTIDE SEQUENCE [LARGE SCALE GENOMIC DNA]</scope>
    <source>
        <strain evidence="2">TB1705</strain>
        <tissue evidence="2">Leaf</tissue>
    </source>
</reference>
<dbReference type="InterPro" id="IPR011333">
    <property type="entry name" value="SKP1/BTB/POZ_sf"/>
</dbReference>
<dbReference type="AlphaFoldDB" id="A0A7J7LIF0"/>
<evidence type="ECO:0000256" key="1">
    <source>
        <dbReference type="ARBA" id="ARBA00004906"/>
    </source>
</evidence>
<protein>
    <recommendedName>
        <fullName evidence="4">BTB/POZ domain-containing protein</fullName>
    </recommendedName>
</protein>
<organism evidence="2 3">
    <name type="scientific">Kingdonia uniflora</name>
    <dbReference type="NCBI Taxonomy" id="39325"/>
    <lineage>
        <taxon>Eukaryota</taxon>
        <taxon>Viridiplantae</taxon>
        <taxon>Streptophyta</taxon>
        <taxon>Embryophyta</taxon>
        <taxon>Tracheophyta</taxon>
        <taxon>Spermatophyta</taxon>
        <taxon>Magnoliopsida</taxon>
        <taxon>Ranunculales</taxon>
        <taxon>Circaeasteraceae</taxon>
        <taxon>Kingdonia</taxon>
    </lineage>
</organism>
<dbReference type="Proteomes" id="UP000541444">
    <property type="component" value="Unassembled WGS sequence"/>
</dbReference>
<dbReference type="InterPro" id="IPR043454">
    <property type="entry name" value="NPH3/RPT2-like"/>
</dbReference>
<comment type="pathway">
    <text evidence="1">Protein modification; protein ubiquitination.</text>
</comment>
<dbReference type="SUPFAM" id="SSF54695">
    <property type="entry name" value="POZ domain"/>
    <property type="match status" value="1"/>
</dbReference>
<evidence type="ECO:0008006" key="4">
    <source>
        <dbReference type="Google" id="ProtNLM"/>
    </source>
</evidence>
<name>A0A7J7LIF0_9MAGN</name>
<dbReference type="EMBL" id="JACGCM010002254">
    <property type="protein sequence ID" value="KAF6142451.1"/>
    <property type="molecule type" value="Genomic_DNA"/>
</dbReference>
<keyword evidence="3" id="KW-1185">Reference proteome</keyword>
<dbReference type="OrthoDB" id="1746010at2759"/>
<sequence>WSEVSAINTLKKRDYKGSPDHGCSKSKNKFSDIEFLLVSKCCSPAEDQNNGMYPFISKSGYFKKALHTSAEIELPENFPGGPKVFKMVVLFTYGSSTLIDPFNVALLRCAAEFLEMNEDYGLGNLCERSDLYLNQVVLQSWDDTLIVLQKCHTLLPLSEELLIVSHCFESLAFMACLEILDLERRRETLIITLEHLASRAWSCETVKEVSSQDLWIKDLIALPFGTLRR</sequence>